<dbReference type="InterPro" id="IPR052037">
    <property type="entry name" value="LPS_export_LptA"/>
</dbReference>
<proteinExistence type="predicted"/>
<dbReference type="PANTHER" id="PTHR36504:SF1">
    <property type="entry name" value="LIPOPOLYSACCHARIDE EXPORT SYSTEM PROTEIN LPTA"/>
    <property type="match status" value="1"/>
</dbReference>
<keyword evidence="1" id="KW-0732">Signal</keyword>
<dbReference type="GO" id="GO:0017089">
    <property type="term" value="F:glycolipid transfer activity"/>
    <property type="evidence" value="ECO:0007669"/>
    <property type="project" value="TreeGrafter"/>
</dbReference>
<name>A0A9D9N5A5_9BACT</name>
<evidence type="ECO:0000256" key="2">
    <source>
        <dbReference type="SAM" id="MobiDB-lite"/>
    </source>
</evidence>
<evidence type="ECO:0000313" key="4">
    <source>
        <dbReference type="EMBL" id="MBO8461041.1"/>
    </source>
</evidence>
<evidence type="ECO:0000259" key="3">
    <source>
        <dbReference type="Pfam" id="PF13100"/>
    </source>
</evidence>
<reference evidence="4" key="2">
    <citation type="journal article" date="2021" name="PeerJ">
        <title>Extensive microbial diversity within the chicken gut microbiome revealed by metagenomics and culture.</title>
        <authorList>
            <person name="Gilroy R."/>
            <person name="Ravi A."/>
            <person name="Getino M."/>
            <person name="Pursley I."/>
            <person name="Horton D.L."/>
            <person name="Alikhan N.F."/>
            <person name="Baker D."/>
            <person name="Gharbi K."/>
            <person name="Hall N."/>
            <person name="Watson M."/>
            <person name="Adriaenssens E.M."/>
            <person name="Foster-Nyarko E."/>
            <person name="Jarju S."/>
            <person name="Secka A."/>
            <person name="Antonio M."/>
            <person name="Oren A."/>
            <person name="Chaudhuri R.R."/>
            <person name="La Ragione R."/>
            <person name="Hildebrand F."/>
            <person name="Pallen M.J."/>
        </authorList>
    </citation>
    <scope>NUCLEOTIDE SEQUENCE</scope>
    <source>
        <strain evidence="4">G3-3990</strain>
    </source>
</reference>
<comment type="caution">
    <text evidence="4">The sequence shown here is derived from an EMBL/GenBank/DDBJ whole genome shotgun (WGS) entry which is preliminary data.</text>
</comment>
<dbReference type="Proteomes" id="UP000823641">
    <property type="component" value="Unassembled WGS sequence"/>
</dbReference>
<gene>
    <name evidence="4" type="ORF">IAA73_12040</name>
</gene>
<dbReference type="Gene3D" id="2.60.450.10">
    <property type="entry name" value="Lipopolysaccharide (LPS) transport protein A like domain"/>
    <property type="match status" value="3"/>
</dbReference>
<reference evidence="4" key="1">
    <citation type="submission" date="2020-10" db="EMBL/GenBank/DDBJ databases">
        <authorList>
            <person name="Gilroy R."/>
        </authorList>
    </citation>
    <scope>NUCLEOTIDE SEQUENCE</scope>
    <source>
        <strain evidence="4">G3-3990</strain>
    </source>
</reference>
<dbReference type="AlphaFoldDB" id="A0A9D9N5A5"/>
<dbReference type="EMBL" id="JADIMG010000111">
    <property type="protein sequence ID" value="MBO8461041.1"/>
    <property type="molecule type" value="Genomic_DNA"/>
</dbReference>
<dbReference type="GO" id="GO:0009279">
    <property type="term" value="C:cell outer membrane"/>
    <property type="evidence" value="ECO:0007669"/>
    <property type="project" value="TreeGrafter"/>
</dbReference>
<organism evidence="4 5">
    <name type="scientific">Candidatus Gallipaludibacter merdavium</name>
    <dbReference type="NCBI Taxonomy" id="2840839"/>
    <lineage>
        <taxon>Bacteria</taxon>
        <taxon>Pseudomonadati</taxon>
        <taxon>Bacteroidota</taxon>
        <taxon>Bacteroidia</taxon>
        <taxon>Bacteroidales</taxon>
        <taxon>Candidatus Gallipaludibacter</taxon>
    </lineage>
</organism>
<dbReference type="Pfam" id="PF13100">
    <property type="entry name" value="OstA_2"/>
    <property type="match status" value="1"/>
</dbReference>
<evidence type="ECO:0000313" key="5">
    <source>
        <dbReference type="Proteomes" id="UP000823641"/>
    </source>
</evidence>
<accession>A0A9D9N5A5</accession>
<feature type="region of interest" description="Disordered" evidence="2">
    <location>
        <begin position="526"/>
        <end position="555"/>
    </location>
</feature>
<dbReference type="GO" id="GO:0030288">
    <property type="term" value="C:outer membrane-bounded periplasmic space"/>
    <property type="evidence" value="ECO:0007669"/>
    <property type="project" value="TreeGrafter"/>
</dbReference>
<feature type="compositionally biased region" description="Low complexity" evidence="2">
    <location>
        <begin position="542"/>
        <end position="555"/>
    </location>
</feature>
<dbReference type="PANTHER" id="PTHR36504">
    <property type="entry name" value="LIPOPOLYSACCHARIDE EXPORT SYSTEM PROTEIN LPTA"/>
    <property type="match status" value="1"/>
</dbReference>
<evidence type="ECO:0000256" key="1">
    <source>
        <dbReference type="ARBA" id="ARBA00022729"/>
    </source>
</evidence>
<protein>
    <recommendedName>
        <fullName evidence="3">Organic solvent tolerance-like N-terminal domain-containing protein</fullName>
    </recommendedName>
</protein>
<dbReference type="GO" id="GO:0015920">
    <property type="term" value="P:lipopolysaccharide transport"/>
    <property type="evidence" value="ECO:0007669"/>
    <property type="project" value="TreeGrafter"/>
</dbReference>
<sequence>MISSTQDGLSKRNTANIMMSIRYILLSLGIIALSCCRELAAQNTNDSTRQKNAKVTLVYLENCETLSFDEANLPETQVLKGNVRFRHDSALLYCDSAYFYEKRNSLDAFGNVKIVQADTLVGYGDKLYYDGNRKMARFRKNVRLEDGKMTLYTDSLNYDRLNNIAYYYKGGKLCDSINTLTSVWGQYLPEWNRATFKNNVVLENPDFRLESDTLNYNTSTNVADIVGPTKMKYKEETDIFSTNGWYNTQNDQSMLLDRSVIVHKDGKSITGDTIYYDKRKQFGTIYHNMQLTDSVQKTTLCGHYGYYDEAAEAGMATDSAFLIDWSSPDSLFLHADSMFTKTDTAKGNIIRAYYKVRMYKSDVQAVCDSLTYIEKDSIMSLYNEPVMWNENQQISATLINVYLNDSTVDYAHLINQAFVARQVDSICFDQMSGKEMFAFMRDGEIYKVDVSGNAETVFYPKEDDGNIIGINKTQSSYVTIFIENRKISKVLLTAVSNGTMFPLGQLPKEDTYLGGFFWAEQERPKSPLDIFSNPPKTPRPDAAATAASASASINK</sequence>
<feature type="domain" description="Organic solvent tolerance-like N-terminal" evidence="3">
    <location>
        <begin position="56"/>
        <end position="212"/>
    </location>
</feature>
<dbReference type="InterPro" id="IPR005653">
    <property type="entry name" value="OstA-like_N"/>
</dbReference>